<comment type="caution">
    <text evidence="1">The sequence shown here is derived from an EMBL/GenBank/DDBJ whole genome shotgun (WGS) entry which is preliminary data.</text>
</comment>
<dbReference type="EMBL" id="MTKO01000021">
    <property type="protein sequence ID" value="RWX47817.1"/>
    <property type="molecule type" value="Genomic_DNA"/>
</dbReference>
<sequence length="72" mass="8010">MATIKFQYNEADNFDLLEAGAQLEQARIDLMTDEIRYITDGYRFRAAMGTLIAFTSSPSSRERPSANSSGTP</sequence>
<reference evidence="1 2" key="1">
    <citation type="submission" date="2017-01" db="EMBL/GenBank/DDBJ databases">
        <title>The cable genome- insights into the physiology and evolution of filamentous bacteria capable of sulfide oxidation via long distance electron transfer.</title>
        <authorList>
            <person name="Schreiber L."/>
            <person name="Bjerg J.T."/>
            <person name="Boggild A."/>
            <person name="Van De Vossenberg J."/>
            <person name="Meysman F."/>
            <person name="Nielsen L.P."/>
            <person name="Schramm A."/>
            <person name="Kjeldsen K.U."/>
        </authorList>
    </citation>
    <scope>NUCLEOTIDE SEQUENCE [LARGE SCALE GENOMIC DNA]</scope>
    <source>
        <strain evidence="1">MCF</strain>
    </source>
</reference>
<name>A0A444J417_9BACT</name>
<protein>
    <submittedName>
        <fullName evidence="1">Uncharacterized protein</fullName>
    </submittedName>
</protein>
<accession>A0A444J417</accession>
<evidence type="ECO:0000313" key="1">
    <source>
        <dbReference type="EMBL" id="RWX47817.1"/>
    </source>
</evidence>
<evidence type="ECO:0000313" key="2">
    <source>
        <dbReference type="Proteomes" id="UP000287853"/>
    </source>
</evidence>
<keyword evidence="2" id="KW-1185">Reference proteome</keyword>
<dbReference type="AlphaFoldDB" id="A0A444J417"/>
<dbReference type="Proteomes" id="UP000287853">
    <property type="component" value="Unassembled WGS sequence"/>
</dbReference>
<gene>
    <name evidence="1" type="ORF">H206_05584</name>
</gene>
<proteinExistence type="predicted"/>
<dbReference type="SUPFAM" id="SSF56954">
    <property type="entry name" value="Outer membrane efflux proteins (OEP)"/>
    <property type="match status" value="1"/>
</dbReference>
<organism evidence="1 2">
    <name type="scientific">Candidatus Electrothrix aarhusensis</name>
    <dbReference type="NCBI Taxonomy" id="1859131"/>
    <lineage>
        <taxon>Bacteria</taxon>
        <taxon>Pseudomonadati</taxon>
        <taxon>Thermodesulfobacteriota</taxon>
        <taxon>Desulfobulbia</taxon>
        <taxon>Desulfobulbales</taxon>
        <taxon>Desulfobulbaceae</taxon>
        <taxon>Candidatus Electrothrix</taxon>
    </lineage>
</organism>